<dbReference type="PROSITE" id="PS50109">
    <property type="entry name" value="HIS_KIN"/>
    <property type="match status" value="1"/>
</dbReference>
<dbReference type="CDD" id="cd00082">
    <property type="entry name" value="HisKA"/>
    <property type="match status" value="1"/>
</dbReference>
<dbReference type="Gene3D" id="3.30.565.10">
    <property type="entry name" value="Histidine kinase-like ATPase, C-terminal domain"/>
    <property type="match status" value="1"/>
</dbReference>
<feature type="transmembrane region" description="Helical" evidence="11">
    <location>
        <begin position="175"/>
        <end position="194"/>
    </location>
</feature>
<evidence type="ECO:0000256" key="8">
    <source>
        <dbReference type="ARBA" id="ARBA00022840"/>
    </source>
</evidence>
<dbReference type="InterPro" id="IPR004358">
    <property type="entry name" value="Sig_transdc_His_kin-like_C"/>
</dbReference>
<dbReference type="Gene3D" id="1.10.287.130">
    <property type="match status" value="1"/>
</dbReference>
<feature type="coiled-coil region" evidence="10">
    <location>
        <begin position="247"/>
        <end position="277"/>
    </location>
</feature>
<feature type="domain" description="HAMP" evidence="13">
    <location>
        <begin position="196"/>
        <end position="248"/>
    </location>
</feature>
<organism evidence="14 15">
    <name type="scientific">Desulfonema limicola</name>
    <dbReference type="NCBI Taxonomy" id="45656"/>
    <lineage>
        <taxon>Bacteria</taxon>
        <taxon>Pseudomonadati</taxon>
        <taxon>Thermodesulfobacteriota</taxon>
        <taxon>Desulfobacteria</taxon>
        <taxon>Desulfobacterales</taxon>
        <taxon>Desulfococcaceae</taxon>
        <taxon>Desulfonema</taxon>
    </lineage>
</organism>
<keyword evidence="10" id="KW-0175">Coiled coil</keyword>
<dbReference type="Gene3D" id="6.10.340.10">
    <property type="match status" value="1"/>
</dbReference>
<dbReference type="PANTHER" id="PTHR43065">
    <property type="entry name" value="SENSOR HISTIDINE KINASE"/>
    <property type="match status" value="1"/>
</dbReference>
<dbReference type="SUPFAM" id="SSF55874">
    <property type="entry name" value="ATPase domain of HSP90 chaperone/DNA topoisomerase II/histidine kinase"/>
    <property type="match status" value="1"/>
</dbReference>
<evidence type="ECO:0000256" key="10">
    <source>
        <dbReference type="SAM" id="Coils"/>
    </source>
</evidence>
<keyword evidence="4" id="KW-0597">Phosphoprotein</keyword>
<dbReference type="PANTHER" id="PTHR43065:SF46">
    <property type="entry name" value="C4-DICARBOXYLATE TRANSPORT SENSOR PROTEIN DCTB"/>
    <property type="match status" value="1"/>
</dbReference>
<proteinExistence type="predicted"/>
<accession>A0A975BDQ7</accession>
<evidence type="ECO:0000259" key="12">
    <source>
        <dbReference type="PROSITE" id="PS50109"/>
    </source>
</evidence>
<dbReference type="KEGG" id="dli:dnl_58220"/>
<evidence type="ECO:0000313" key="14">
    <source>
        <dbReference type="EMBL" id="QTA83418.1"/>
    </source>
</evidence>
<dbReference type="PRINTS" id="PR00344">
    <property type="entry name" value="BCTRLSENSOR"/>
</dbReference>
<dbReference type="Proteomes" id="UP000663720">
    <property type="component" value="Chromosome"/>
</dbReference>
<keyword evidence="11" id="KW-0812">Transmembrane</keyword>
<keyword evidence="8" id="KW-0067">ATP-binding</keyword>
<dbReference type="SUPFAM" id="SSF47384">
    <property type="entry name" value="Homodimeric domain of signal transducing histidine kinase"/>
    <property type="match status" value="1"/>
</dbReference>
<keyword evidence="9" id="KW-0902">Two-component regulatory system</keyword>
<evidence type="ECO:0000256" key="4">
    <source>
        <dbReference type="ARBA" id="ARBA00022553"/>
    </source>
</evidence>
<feature type="domain" description="Histidine kinase" evidence="12">
    <location>
        <begin position="286"/>
        <end position="500"/>
    </location>
</feature>
<evidence type="ECO:0000256" key="1">
    <source>
        <dbReference type="ARBA" id="ARBA00000085"/>
    </source>
</evidence>
<keyword evidence="11" id="KW-1133">Transmembrane helix</keyword>
<dbReference type="Pfam" id="PF02518">
    <property type="entry name" value="HATPase_c"/>
    <property type="match status" value="1"/>
</dbReference>
<dbReference type="GO" id="GO:0016020">
    <property type="term" value="C:membrane"/>
    <property type="evidence" value="ECO:0007669"/>
    <property type="project" value="UniProtKB-SubCell"/>
</dbReference>
<evidence type="ECO:0000256" key="5">
    <source>
        <dbReference type="ARBA" id="ARBA00022679"/>
    </source>
</evidence>
<dbReference type="Pfam" id="PF00512">
    <property type="entry name" value="HisKA"/>
    <property type="match status" value="1"/>
</dbReference>
<evidence type="ECO:0000256" key="7">
    <source>
        <dbReference type="ARBA" id="ARBA00022777"/>
    </source>
</evidence>
<keyword evidence="7 14" id="KW-0418">Kinase</keyword>
<dbReference type="GO" id="GO:0000155">
    <property type="term" value="F:phosphorelay sensor kinase activity"/>
    <property type="evidence" value="ECO:0007669"/>
    <property type="project" value="InterPro"/>
</dbReference>
<comment type="subcellular location">
    <subcellularLocation>
        <location evidence="2">Membrane</location>
    </subcellularLocation>
</comment>
<reference evidence="14" key="1">
    <citation type="journal article" date="2021" name="Microb. Physiol.">
        <title>Proteogenomic Insights into the Physiology of Marine, Sulfate-Reducing, Filamentous Desulfonema limicola and Desulfonema magnum.</title>
        <authorList>
            <person name="Schnaars V."/>
            <person name="Wohlbrand L."/>
            <person name="Scheve S."/>
            <person name="Hinrichs C."/>
            <person name="Reinhardt R."/>
            <person name="Rabus R."/>
        </authorList>
    </citation>
    <scope>NUCLEOTIDE SEQUENCE</scope>
    <source>
        <strain evidence="14">5ac10</strain>
    </source>
</reference>
<dbReference type="InterPro" id="IPR003661">
    <property type="entry name" value="HisK_dim/P_dom"/>
</dbReference>
<gene>
    <name evidence="14" type="ORF">dnl_58220</name>
</gene>
<keyword evidence="5" id="KW-0808">Transferase</keyword>
<dbReference type="EC" id="2.7.13.3" evidence="3"/>
<evidence type="ECO:0000256" key="11">
    <source>
        <dbReference type="SAM" id="Phobius"/>
    </source>
</evidence>
<evidence type="ECO:0000256" key="2">
    <source>
        <dbReference type="ARBA" id="ARBA00004370"/>
    </source>
</evidence>
<feature type="transmembrane region" description="Helical" evidence="11">
    <location>
        <begin position="6"/>
        <end position="29"/>
    </location>
</feature>
<dbReference type="InterPro" id="IPR036097">
    <property type="entry name" value="HisK_dim/P_sf"/>
</dbReference>
<comment type="catalytic activity">
    <reaction evidence="1">
        <text>ATP + protein L-histidine = ADP + protein N-phospho-L-histidine.</text>
        <dbReference type="EC" id="2.7.13.3"/>
    </reaction>
</comment>
<dbReference type="InterPro" id="IPR005467">
    <property type="entry name" value="His_kinase_dom"/>
</dbReference>
<dbReference type="SMART" id="SM00388">
    <property type="entry name" value="HisKA"/>
    <property type="match status" value="1"/>
</dbReference>
<keyword evidence="11" id="KW-0472">Membrane</keyword>
<evidence type="ECO:0000313" key="15">
    <source>
        <dbReference type="Proteomes" id="UP000663720"/>
    </source>
</evidence>
<evidence type="ECO:0000256" key="6">
    <source>
        <dbReference type="ARBA" id="ARBA00022741"/>
    </source>
</evidence>
<dbReference type="EMBL" id="CP061799">
    <property type="protein sequence ID" value="QTA83418.1"/>
    <property type="molecule type" value="Genomic_DNA"/>
</dbReference>
<evidence type="ECO:0000259" key="13">
    <source>
        <dbReference type="PROSITE" id="PS50885"/>
    </source>
</evidence>
<dbReference type="GO" id="GO:0005524">
    <property type="term" value="F:ATP binding"/>
    <property type="evidence" value="ECO:0007669"/>
    <property type="project" value="UniProtKB-KW"/>
</dbReference>
<evidence type="ECO:0000256" key="3">
    <source>
        <dbReference type="ARBA" id="ARBA00012438"/>
    </source>
</evidence>
<dbReference type="CDD" id="cd06225">
    <property type="entry name" value="HAMP"/>
    <property type="match status" value="1"/>
</dbReference>
<dbReference type="InterPro" id="IPR003594">
    <property type="entry name" value="HATPase_dom"/>
</dbReference>
<keyword evidence="15" id="KW-1185">Reference proteome</keyword>
<protein>
    <recommendedName>
        <fullName evidence="3">histidine kinase</fullName>
        <ecNumber evidence="3">2.7.13.3</ecNumber>
    </recommendedName>
</protein>
<dbReference type="AlphaFoldDB" id="A0A975BDQ7"/>
<dbReference type="InterPro" id="IPR036890">
    <property type="entry name" value="HATPase_C_sf"/>
</dbReference>
<sequence>MFLNRLNINIIINLIFILAAATLLTNIVIFMSTQGLLIKAEIAKGSQIISALEDHINVFGKITSQATIKNLCARIFHNSQASCILIIDSNLNEIYYIAKKNSPKNKIKTLTQNSIKSAKKNVQFSGITWGVFWKQNREVIISAPIYHHQTIAGGASIMLSLDSIYFDLRQTQSIILTYILINICFLTLFGLYRFSRIFVKPLQNLLERAEKFQDDDELFFSNIKGSNEFSQLSRALNRMLYRISESKKELKETVISLEKANITLKQAQNDIINAEKLASVGCLSAGIAHEIGNPIAIVMGYLDLLKRNDISEDEKKDFIVRTGNEINRINSIIRQLLDLSRPSDGKKIKVSIHEIINEVVNMCRCQPLMTDINIKSELKSKTDTIMADPSQLRQIFLNLIMNASDAINSNTEQTKGKLLITTNMISDSSVEIMFSDNGGGIPEDAVNNIFDPFYTTKDPGKGTGLGLYVCYMIIDLMGGSIKAVNNEQGTNIIIHLPIYPSEKKYEY</sequence>
<keyword evidence="6" id="KW-0547">Nucleotide-binding</keyword>
<dbReference type="InterPro" id="IPR003660">
    <property type="entry name" value="HAMP_dom"/>
</dbReference>
<evidence type="ECO:0000256" key="9">
    <source>
        <dbReference type="ARBA" id="ARBA00023012"/>
    </source>
</evidence>
<name>A0A975BDQ7_9BACT</name>
<dbReference type="SMART" id="SM00387">
    <property type="entry name" value="HATPase_c"/>
    <property type="match status" value="1"/>
</dbReference>
<dbReference type="PROSITE" id="PS50885">
    <property type="entry name" value="HAMP"/>
    <property type="match status" value="1"/>
</dbReference>